<evidence type="ECO:0000313" key="2">
    <source>
        <dbReference type="Proteomes" id="UP000663722"/>
    </source>
</evidence>
<name>A0A975BM56_9BACT</name>
<sequence>MTEFIDIFSTGDFISQSINSIGYIYTILKTGLTEFFNLLEISMF</sequence>
<organism evidence="1 2">
    <name type="scientific">Desulfonema magnum</name>
    <dbReference type="NCBI Taxonomy" id="45655"/>
    <lineage>
        <taxon>Bacteria</taxon>
        <taxon>Pseudomonadati</taxon>
        <taxon>Thermodesulfobacteriota</taxon>
        <taxon>Desulfobacteria</taxon>
        <taxon>Desulfobacterales</taxon>
        <taxon>Desulfococcaceae</taxon>
        <taxon>Desulfonema</taxon>
    </lineage>
</organism>
<dbReference type="Proteomes" id="UP000663722">
    <property type="component" value="Chromosome"/>
</dbReference>
<dbReference type="KEGG" id="dmm:dnm_035680"/>
<gene>
    <name evidence="1" type="ORF">dnm_035680</name>
</gene>
<keyword evidence="2" id="KW-1185">Reference proteome</keyword>
<protein>
    <submittedName>
        <fullName evidence="1">Uncharacterized protein</fullName>
    </submittedName>
</protein>
<accession>A0A975BM56</accession>
<reference evidence="1" key="1">
    <citation type="journal article" date="2021" name="Microb. Physiol.">
        <title>Proteogenomic Insights into the Physiology of Marine, Sulfate-Reducing, Filamentous Desulfonema limicola and Desulfonema magnum.</title>
        <authorList>
            <person name="Schnaars V."/>
            <person name="Wohlbrand L."/>
            <person name="Scheve S."/>
            <person name="Hinrichs C."/>
            <person name="Reinhardt R."/>
            <person name="Rabus R."/>
        </authorList>
    </citation>
    <scope>NUCLEOTIDE SEQUENCE</scope>
    <source>
        <strain evidence="1">4be13</strain>
    </source>
</reference>
<proteinExistence type="predicted"/>
<dbReference type="EMBL" id="CP061800">
    <property type="protein sequence ID" value="QTA87534.1"/>
    <property type="molecule type" value="Genomic_DNA"/>
</dbReference>
<dbReference type="AlphaFoldDB" id="A0A975BM56"/>
<evidence type="ECO:0000313" key="1">
    <source>
        <dbReference type="EMBL" id="QTA87534.1"/>
    </source>
</evidence>